<evidence type="ECO:0000256" key="2">
    <source>
        <dbReference type="SAM" id="Phobius"/>
    </source>
</evidence>
<reference evidence="3" key="1">
    <citation type="submission" date="2022-05" db="EMBL/GenBank/DDBJ databases">
        <title>Schlegelella sp. nov., isolated from mangrove soil.</title>
        <authorList>
            <person name="Liu Y."/>
            <person name="Ge X."/>
            <person name="Liu W."/>
        </authorList>
    </citation>
    <scope>NUCLEOTIDE SEQUENCE</scope>
    <source>
        <strain evidence="3">S2-27</strain>
    </source>
</reference>
<feature type="transmembrane region" description="Helical" evidence="2">
    <location>
        <begin position="25"/>
        <end position="46"/>
    </location>
</feature>
<feature type="compositionally biased region" description="Low complexity" evidence="1">
    <location>
        <begin position="115"/>
        <end position="125"/>
    </location>
</feature>
<comment type="caution">
    <text evidence="3">The sequence shown here is derived from an EMBL/GenBank/DDBJ whole genome shotgun (WGS) entry which is preliminary data.</text>
</comment>
<keyword evidence="2" id="KW-0812">Transmembrane</keyword>
<keyword evidence="2" id="KW-0472">Membrane</keyword>
<gene>
    <name evidence="3" type="ORF">M8A51_21900</name>
</gene>
<name>A0ABT0YTV7_9BURK</name>
<keyword evidence="4" id="KW-1185">Reference proteome</keyword>
<dbReference type="Proteomes" id="UP001165541">
    <property type="component" value="Unassembled WGS sequence"/>
</dbReference>
<organism evidence="3 4">
    <name type="scientific">Caldimonas mangrovi</name>
    <dbReference type="NCBI Taxonomy" id="2944811"/>
    <lineage>
        <taxon>Bacteria</taxon>
        <taxon>Pseudomonadati</taxon>
        <taxon>Pseudomonadota</taxon>
        <taxon>Betaproteobacteria</taxon>
        <taxon>Burkholderiales</taxon>
        <taxon>Sphaerotilaceae</taxon>
        <taxon>Caldimonas</taxon>
    </lineage>
</organism>
<evidence type="ECO:0000313" key="3">
    <source>
        <dbReference type="EMBL" id="MCM5682190.1"/>
    </source>
</evidence>
<keyword evidence="2" id="KW-1133">Transmembrane helix</keyword>
<evidence type="ECO:0000256" key="1">
    <source>
        <dbReference type="SAM" id="MobiDB-lite"/>
    </source>
</evidence>
<sequence length="251" mass="26456">MGLVLLWLALAGASQLWLCFRVARSSVALAIVTFFLGPIGALYTLFTHHGDEETSVTVPFIANFVFCLLLMFSGWQVVKTMWQEQMEREAAYAAEDEDSDVDVSDRLPPPGQLQPAAMSSPAPAPAPAVVADPIDAYSAALRQAGVSHSLTRIEVGSNKLPAGVVDAAQVVAQEAAAADAARPAPKEFSVTLLRCDTVQGCRDLAGAHMRQSTQVKRIIQNGAMLLVVPGAEAGSGDALAAALTSAFRQLP</sequence>
<proteinExistence type="predicted"/>
<dbReference type="RefSeq" id="WP_251780666.1">
    <property type="nucleotide sequence ID" value="NZ_JAMKFE010000017.1"/>
</dbReference>
<dbReference type="EMBL" id="JAMKFE010000017">
    <property type="protein sequence ID" value="MCM5682190.1"/>
    <property type="molecule type" value="Genomic_DNA"/>
</dbReference>
<feature type="transmembrane region" description="Helical" evidence="2">
    <location>
        <begin position="58"/>
        <end position="78"/>
    </location>
</feature>
<evidence type="ECO:0000313" key="4">
    <source>
        <dbReference type="Proteomes" id="UP001165541"/>
    </source>
</evidence>
<protein>
    <submittedName>
        <fullName evidence="3">Uncharacterized protein</fullName>
    </submittedName>
</protein>
<feature type="region of interest" description="Disordered" evidence="1">
    <location>
        <begin position="93"/>
        <end position="125"/>
    </location>
</feature>
<accession>A0ABT0YTV7</accession>